<organism evidence="1 2">
    <name type="scientific">Nocardioides furvisabuli</name>
    <dbReference type="NCBI Taxonomy" id="375542"/>
    <lineage>
        <taxon>Bacteria</taxon>
        <taxon>Bacillati</taxon>
        <taxon>Actinomycetota</taxon>
        <taxon>Actinomycetes</taxon>
        <taxon>Propionibacteriales</taxon>
        <taxon>Nocardioidaceae</taxon>
        <taxon>Nocardioides</taxon>
    </lineage>
</organism>
<dbReference type="EMBL" id="BAAAMQ010000017">
    <property type="protein sequence ID" value="GAA2115343.1"/>
    <property type="molecule type" value="Genomic_DNA"/>
</dbReference>
<gene>
    <name evidence="1" type="ORF">GCM10009726_34060</name>
</gene>
<name>A0ABN2XSN2_9ACTN</name>
<comment type="caution">
    <text evidence="1">The sequence shown here is derived from an EMBL/GenBank/DDBJ whole genome shotgun (WGS) entry which is preliminary data.</text>
</comment>
<dbReference type="Proteomes" id="UP001501161">
    <property type="component" value="Unassembled WGS sequence"/>
</dbReference>
<reference evidence="2" key="1">
    <citation type="journal article" date="2019" name="Int. J. Syst. Evol. Microbiol.">
        <title>The Global Catalogue of Microorganisms (GCM) 10K type strain sequencing project: providing services to taxonomists for standard genome sequencing and annotation.</title>
        <authorList>
            <consortium name="The Broad Institute Genomics Platform"/>
            <consortium name="The Broad Institute Genome Sequencing Center for Infectious Disease"/>
            <person name="Wu L."/>
            <person name="Ma J."/>
        </authorList>
    </citation>
    <scope>NUCLEOTIDE SEQUENCE [LARGE SCALE GENOMIC DNA]</scope>
    <source>
        <strain evidence="2">JCM 13813</strain>
    </source>
</reference>
<accession>A0ABN2XSN2</accession>
<evidence type="ECO:0008006" key="3">
    <source>
        <dbReference type="Google" id="ProtNLM"/>
    </source>
</evidence>
<sequence length="146" mass="16259">MQSGPAVTTVRAMADWITVREAAQVLGVHISAVPKMIRRGDLTKRAKRPVLDRGEVIAYRNARLAAQEALASERERPQQPKPPDLEHDWLSADAAAAVMGVTRVAVNARARRGRVPSVLSGGRRWYRRDHLELVMRAQAAKRNRVP</sequence>
<keyword evidence="2" id="KW-1185">Reference proteome</keyword>
<evidence type="ECO:0000313" key="1">
    <source>
        <dbReference type="EMBL" id="GAA2115343.1"/>
    </source>
</evidence>
<evidence type="ECO:0000313" key="2">
    <source>
        <dbReference type="Proteomes" id="UP001501161"/>
    </source>
</evidence>
<protein>
    <recommendedName>
        <fullName evidence="3">Helix-turn-helix domain-containing protein</fullName>
    </recommendedName>
</protein>
<proteinExistence type="predicted"/>